<accession>A0A385STT5</accession>
<name>A0A385STT5_9BACT</name>
<evidence type="ECO:0000313" key="1">
    <source>
        <dbReference type="EMBL" id="AYB33701.1"/>
    </source>
</evidence>
<evidence type="ECO:0000313" key="2">
    <source>
        <dbReference type="Proteomes" id="UP000266183"/>
    </source>
</evidence>
<reference evidence="2" key="1">
    <citation type="submission" date="2018-09" db="EMBL/GenBank/DDBJ databases">
        <title>Chryseolinea sp. KIS68-18 isolated from soil.</title>
        <authorList>
            <person name="Weon H.-Y."/>
            <person name="Kwon S.-W."/>
            <person name="Lee S.A."/>
        </authorList>
    </citation>
    <scope>NUCLEOTIDE SEQUENCE [LARGE SCALE GENOMIC DNA]</scope>
    <source>
        <strain evidence="2">KIS68-18</strain>
    </source>
</reference>
<protein>
    <submittedName>
        <fullName evidence="1">Uncharacterized protein</fullName>
    </submittedName>
</protein>
<gene>
    <name evidence="1" type="ORF">D4L85_25350</name>
</gene>
<dbReference type="KEGG" id="chk:D4L85_25350"/>
<dbReference type="RefSeq" id="WP_119756930.1">
    <property type="nucleotide sequence ID" value="NZ_CP032382.1"/>
</dbReference>
<dbReference type="EMBL" id="CP032382">
    <property type="protein sequence ID" value="AYB33701.1"/>
    <property type="molecule type" value="Genomic_DNA"/>
</dbReference>
<dbReference type="Proteomes" id="UP000266183">
    <property type="component" value="Chromosome"/>
</dbReference>
<proteinExistence type="predicted"/>
<organism evidence="1 2">
    <name type="scientific">Chryseolinea soli</name>
    <dbReference type="NCBI Taxonomy" id="2321403"/>
    <lineage>
        <taxon>Bacteria</taxon>
        <taxon>Pseudomonadati</taxon>
        <taxon>Bacteroidota</taxon>
        <taxon>Cytophagia</taxon>
        <taxon>Cytophagales</taxon>
        <taxon>Fulvivirgaceae</taxon>
        <taxon>Chryseolinea</taxon>
    </lineage>
</organism>
<dbReference type="PROSITE" id="PS51257">
    <property type="entry name" value="PROKAR_LIPOPROTEIN"/>
    <property type="match status" value="1"/>
</dbReference>
<dbReference type="AlphaFoldDB" id="A0A385STT5"/>
<sequence length="87" mass="9525">MKQAILFFALLVVATGCTSEDEAPHNLFPQLQSLTAENLSVIPRGDTIAIDVKITGTTTSESAPFQEAWIVWENNTYSGVVGLERRD</sequence>
<keyword evidence="2" id="KW-1185">Reference proteome</keyword>